<evidence type="ECO:0000313" key="2">
    <source>
        <dbReference type="EMBL" id="KAK7335289.1"/>
    </source>
</evidence>
<dbReference type="EMBL" id="JAYMYR010000010">
    <property type="protein sequence ID" value="KAK7335289.1"/>
    <property type="molecule type" value="Genomic_DNA"/>
</dbReference>
<gene>
    <name evidence="2" type="ORF">VNO80_27067</name>
</gene>
<dbReference type="AlphaFoldDB" id="A0AAN9LJF6"/>
<name>A0AAN9LJF6_PHACN</name>
<sequence>MALGISNILHCPKLSFSHNNLCPKISTSLRFPQTAAWSDRKIICAAASAAGSSNSDGDFNPYEVLGVSPVEKFDMVKAAYAKRKKEAEMNGDEATASREEGEDTGEGLRMGKRLLRSLALGFGCVAITSLLRDE</sequence>
<reference evidence="2 3" key="1">
    <citation type="submission" date="2024-01" db="EMBL/GenBank/DDBJ databases">
        <title>The genomes of 5 underutilized Papilionoideae crops provide insights into root nodulation and disease resistanc.</title>
        <authorList>
            <person name="Jiang F."/>
        </authorList>
    </citation>
    <scope>NUCLEOTIDE SEQUENCE [LARGE SCALE GENOMIC DNA]</scope>
    <source>
        <strain evidence="2">JINMINGXINNONG_FW02</strain>
        <tissue evidence="2">Leaves</tissue>
    </source>
</reference>
<dbReference type="Proteomes" id="UP001374584">
    <property type="component" value="Unassembled WGS sequence"/>
</dbReference>
<evidence type="ECO:0000256" key="1">
    <source>
        <dbReference type="SAM" id="MobiDB-lite"/>
    </source>
</evidence>
<organism evidence="2 3">
    <name type="scientific">Phaseolus coccineus</name>
    <name type="common">Scarlet runner bean</name>
    <name type="synonym">Phaseolus multiflorus</name>
    <dbReference type="NCBI Taxonomy" id="3886"/>
    <lineage>
        <taxon>Eukaryota</taxon>
        <taxon>Viridiplantae</taxon>
        <taxon>Streptophyta</taxon>
        <taxon>Embryophyta</taxon>
        <taxon>Tracheophyta</taxon>
        <taxon>Spermatophyta</taxon>
        <taxon>Magnoliopsida</taxon>
        <taxon>eudicotyledons</taxon>
        <taxon>Gunneridae</taxon>
        <taxon>Pentapetalae</taxon>
        <taxon>rosids</taxon>
        <taxon>fabids</taxon>
        <taxon>Fabales</taxon>
        <taxon>Fabaceae</taxon>
        <taxon>Papilionoideae</taxon>
        <taxon>50 kb inversion clade</taxon>
        <taxon>NPAAA clade</taxon>
        <taxon>indigoferoid/millettioid clade</taxon>
        <taxon>Phaseoleae</taxon>
        <taxon>Phaseolus</taxon>
    </lineage>
</organism>
<feature type="region of interest" description="Disordered" evidence="1">
    <location>
        <begin position="84"/>
        <end position="107"/>
    </location>
</feature>
<dbReference type="PANTHER" id="PTHR33372:SF5">
    <property type="entry name" value="PROTEIN CHLOROPLAST J-LIKE DOMAIN 1, CHLOROPLASTIC"/>
    <property type="match status" value="1"/>
</dbReference>
<dbReference type="InterPro" id="IPR021788">
    <property type="entry name" value="CPP1-like"/>
</dbReference>
<comment type="caution">
    <text evidence="2">The sequence shown here is derived from an EMBL/GenBank/DDBJ whole genome shotgun (WGS) entry which is preliminary data.</text>
</comment>
<dbReference type="PANTHER" id="PTHR33372">
    <property type="match status" value="1"/>
</dbReference>
<evidence type="ECO:0000313" key="3">
    <source>
        <dbReference type="Proteomes" id="UP001374584"/>
    </source>
</evidence>
<protein>
    <submittedName>
        <fullName evidence="2">Uncharacterized protein</fullName>
    </submittedName>
</protein>
<proteinExistence type="predicted"/>
<keyword evidence="3" id="KW-1185">Reference proteome</keyword>
<accession>A0AAN9LJF6</accession>
<dbReference type="GO" id="GO:0031969">
    <property type="term" value="C:chloroplast membrane"/>
    <property type="evidence" value="ECO:0007669"/>
    <property type="project" value="TreeGrafter"/>
</dbReference>